<protein>
    <submittedName>
        <fullName evidence="2">Uncharacterized protein</fullName>
    </submittedName>
</protein>
<evidence type="ECO:0000256" key="1">
    <source>
        <dbReference type="SAM" id="MobiDB-lite"/>
    </source>
</evidence>
<evidence type="ECO:0000313" key="3">
    <source>
        <dbReference type="Proteomes" id="UP000294933"/>
    </source>
</evidence>
<proteinExistence type="predicted"/>
<gene>
    <name evidence="2" type="ORF">BD410DRAFT_794536</name>
</gene>
<name>A0A4Y7PP78_9AGAM</name>
<reference evidence="2 3" key="1">
    <citation type="submission" date="2018-06" db="EMBL/GenBank/DDBJ databases">
        <title>A transcriptomic atlas of mushroom development highlights an independent origin of complex multicellularity.</title>
        <authorList>
            <consortium name="DOE Joint Genome Institute"/>
            <person name="Krizsan K."/>
            <person name="Almasi E."/>
            <person name="Merenyi Z."/>
            <person name="Sahu N."/>
            <person name="Viragh M."/>
            <person name="Koszo T."/>
            <person name="Mondo S."/>
            <person name="Kiss B."/>
            <person name="Balint B."/>
            <person name="Kues U."/>
            <person name="Barry K."/>
            <person name="Hegedus J.C."/>
            <person name="Henrissat B."/>
            <person name="Johnson J."/>
            <person name="Lipzen A."/>
            <person name="Ohm R."/>
            <person name="Nagy I."/>
            <person name="Pangilinan J."/>
            <person name="Yan J."/>
            <person name="Xiong Y."/>
            <person name="Grigoriev I.V."/>
            <person name="Hibbett D.S."/>
            <person name="Nagy L.G."/>
        </authorList>
    </citation>
    <scope>NUCLEOTIDE SEQUENCE [LARGE SCALE GENOMIC DNA]</scope>
    <source>
        <strain evidence="2 3">SZMC22713</strain>
    </source>
</reference>
<feature type="compositionally biased region" description="Gly residues" evidence="1">
    <location>
        <begin position="405"/>
        <end position="417"/>
    </location>
</feature>
<feature type="region of interest" description="Disordered" evidence="1">
    <location>
        <begin position="443"/>
        <end position="466"/>
    </location>
</feature>
<feature type="compositionally biased region" description="Low complexity" evidence="1">
    <location>
        <begin position="571"/>
        <end position="585"/>
    </location>
</feature>
<feature type="region of interest" description="Disordered" evidence="1">
    <location>
        <begin position="349"/>
        <end position="368"/>
    </location>
</feature>
<feature type="compositionally biased region" description="Pro residues" evidence="1">
    <location>
        <begin position="37"/>
        <end position="53"/>
    </location>
</feature>
<keyword evidence="3" id="KW-1185">Reference proteome</keyword>
<feature type="region of interest" description="Disordered" evidence="1">
    <location>
        <begin position="647"/>
        <end position="667"/>
    </location>
</feature>
<feature type="region of interest" description="Disordered" evidence="1">
    <location>
        <begin position="557"/>
        <end position="585"/>
    </location>
</feature>
<feature type="compositionally biased region" description="Basic and acidic residues" evidence="1">
    <location>
        <begin position="1"/>
        <end position="10"/>
    </location>
</feature>
<evidence type="ECO:0000313" key="2">
    <source>
        <dbReference type="EMBL" id="TDL17237.1"/>
    </source>
</evidence>
<feature type="region of interest" description="Disordered" evidence="1">
    <location>
        <begin position="111"/>
        <end position="161"/>
    </location>
</feature>
<accession>A0A4Y7PP78</accession>
<dbReference type="Proteomes" id="UP000294933">
    <property type="component" value="Unassembled WGS sequence"/>
</dbReference>
<dbReference type="VEuPathDB" id="FungiDB:BD410DRAFT_794536"/>
<feature type="region of interest" description="Disordered" evidence="1">
    <location>
        <begin position="381"/>
        <end position="431"/>
    </location>
</feature>
<feature type="compositionally biased region" description="Polar residues" evidence="1">
    <location>
        <begin position="68"/>
        <end position="81"/>
    </location>
</feature>
<dbReference type="EMBL" id="ML170225">
    <property type="protein sequence ID" value="TDL17237.1"/>
    <property type="molecule type" value="Genomic_DNA"/>
</dbReference>
<feature type="region of interest" description="Disordered" evidence="1">
    <location>
        <begin position="1"/>
        <end position="94"/>
    </location>
</feature>
<sequence>MAMVDERLEELSPSLVDWGITSDTQTALDEPSTISSTPPPPDPLSVTPPPSTPTRPSRRPLARREMSLSMSPSVVSRTRSLSDPFAPPAHGVTDLWASPLEGDIQIPANLDGSFGYGGPDSSLDGVLPDRFGSIDEDHEQPLSPSTSSSDPVADDKTDSVLGALNSNPELLSFSIVQEDLDDDGAEEFANENADESFVESTNFREYFDSRGIKFNYIDIYRPVRTDDEVVTVPLLSTAIILQSEPAMMEYKDMGSGQVTWVPALMATLAIPGSFKATMNRIRMSMMLVTCVAGLISLDPPTLDFGNHQSYWSRIVDISISGDPKNNPLFHHEDSGFEDDEKRFEIIADGEDSSTPSQPSSAISSRHGQKISTARLLGWRSPTLSSSPYNDGNCRCPQPDATSGSLGDGSDGAKGGPGCVHQSNETPLVLPPDVRQLSSTSSIGYHDTLPVLDPGERPTASGLADNCPSDVSIARQLSDFTDLDGPLNPDPFGCAVLALPESTDVRHSIATEDDPISPGLGLYVKDEFSLLPDQSFNNERGHDSSSFAEESFFAPDASYGEDGLNDEREGTPSMISDSSSSVPRSSASPEFLRLASSLDLGGMLEGDLSLSDAMLFTPPIRFNSEVDSCDSDVIKQCFGSNPAFSSPFTPPRAMAPSPTRKRRPFAPRNENIEWGRFWGDDEVHEG</sequence>
<dbReference type="AlphaFoldDB" id="A0A4Y7PP78"/>
<feature type="compositionally biased region" description="Low complexity" evidence="1">
    <location>
        <begin position="352"/>
        <end position="364"/>
    </location>
</feature>
<organism evidence="2 3">
    <name type="scientific">Rickenella mellea</name>
    <dbReference type="NCBI Taxonomy" id="50990"/>
    <lineage>
        <taxon>Eukaryota</taxon>
        <taxon>Fungi</taxon>
        <taxon>Dikarya</taxon>
        <taxon>Basidiomycota</taxon>
        <taxon>Agaricomycotina</taxon>
        <taxon>Agaricomycetes</taxon>
        <taxon>Hymenochaetales</taxon>
        <taxon>Rickenellaceae</taxon>
        <taxon>Rickenella</taxon>
    </lineage>
</organism>